<evidence type="ECO:0000313" key="1">
    <source>
        <dbReference type="EMBL" id="ANM46546.1"/>
    </source>
</evidence>
<evidence type="ECO:0000313" key="2">
    <source>
        <dbReference type="Proteomes" id="UP000203816"/>
    </source>
</evidence>
<reference evidence="1 2" key="1">
    <citation type="submission" date="2016-04" db="EMBL/GenBank/DDBJ databases">
        <title>Comparative genomics of Morganella phages MP1 and MP2 define new clades among the T4 and T7-like Viruses.</title>
        <authorList>
            <person name="Pinto G."/>
            <person name="Oliveira A."/>
            <person name="Malgorzata L."/>
            <person name="Kropinski A."/>
            <person name="Azeredo J."/>
        </authorList>
    </citation>
    <scope>NUCLEOTIDE SEQUENCE [LARGE SCALE GENOMIC DNA]</scope>
</reference>
<dbReference type="OrthoDB" id="13549at10239"/>
<organism evidence="1 2">
    <name type="scientific">Morganella phage vB_MmoM_MP1</name>
    <dbReference type="NCBI Taxonomy" id="1852628"/>
    <lineage>
        <taxon>Viruses</taxon>
        <taxon>Duplodnaviria</taxon>
        <taxon>Heunggongvirae</taxon>
        <taxon>Uroviricota</taxon>
        <taxon>Caudoviricetes</taxon>
        <taxon>Pantevenvirales</taxon>
        <taxon>Straboviridae</taxon>
        <taxon>Gualtarvirus</taxon>
        <taxon>Gualtarvirus mp1</taxon>
    </lineage>
</organism>
<keyword evidence="2" id="KW-1185">Reference proteome</keyword>
<dbReference type="Pfam" id="PF06919">
    <property type="entry name" value="Phage_T4_Gp30_7"/>
    <property type="match status" value="1"/>
</dbReference>
<dbReference type="EMBL" id="KX078569">
    <property type="protein sequence ID" value="ANM46546.1"/>
    <property type="molecule type" value="Genomic_DNA"/>
</dbReference>
<dbReference type="Proteomes" id="UP000203816">
    <property type="component" value="Segment"/>
</dbReference>
<protein>
    <submittedName>
        <fullName evidence="1">Uncharacterized protein</fullName>
    </submittedName>
</protein>
<dbReference type="RefSeq" id="YP_009280071.1">
    <property type="nucleotide sequence ID" value="NC_031020.1"/>
</dbReference>
<accession>A0A192YCE5</accession>
<sequence length="118" mass="13578">MEITNFERHHVNGFNGVEGLWKHKNESVCSIEQDFFGGTNYVFVNFVDGISLTVEFKGSVLVIGLHDIVIKRDLCSHPSWNKSRDTLVKVYMLSVLRDKMSYDNFIALFDIVKSVVKY</sequence>
<gene>
    <name evidence="1" type="ORF">MP1_gp0213</name>
</gene>
<dbReference type="InterPro" id="IPR009690">
    <property type="entry name" value="Phage_T4_Gp30_7"/>
</dbReference>
<dbReference type="KEGG" id="vg:29059421"/>
<dbReference type="GeneID" id="29059421"/>
<proteinExistence type="predicted"/>
<name>A0A192YCE5_9CAUD</name>